<dbReference type="Gene3D" id="3.30.70.100">
    <property type="match status" value="1"/>
</dbReference>
<proteinExistence type="inferred from homology"/>
<dbReference type="GO" id="GO:0016491">
    <property type="term" value="F:oxidoreductase activity"/>
    <property type="evidence" value="ECO:0007669"/>
    <property type="project" value="InterPro"/>
</dbReference>
<evidence type="ECO:0000259" key="2">
    <source>
        <dbReference type="Pfam" id="PF07110"/>
    </source>
</evidence>
<accession>A0A090CD32</accession>
<name>A0A090CD32_PODAN</name>
<dbReference type="InterPro" id="IPR011008">
    <property type="entry name" value="Dimeric_a/b-barrel"/>
</dbReference>
<dbReference type="Proteomes" id="UP000001197">
    <property type="component" value="Chromosome 2"/>
</dbReference>
<evidence type="ECO:0000256" key="1">
    <source>
        <dbReference type="ARBA" id="ARBA00005986"/>
    </source>
</evidence>
<dbReference type="SUPFAM" id="SSF54909">
    <property type="entry name" value="Dimeric alpha+beta barrel"/>
    <property type="match status" value="1"/>
</dbReference>
<dbReference type="EMBL" id="FO904937">
    <property type="protein sequence ID" value="CDP25741.1"/>
    <property type="molecule type" value="Genomic_DNA"/>
</dbReference>
<dbReference type="InParanoid" id="A0A090CD32"/>
<protein>
    <recommendedName>
        <fullName evidence="2">EthD domain-containing protein</fullName>
    </recommendedName>
</protein>
<evidence type="ECO:0000313" key="3">
    <source>
        <dbReference type="EMBL" id="CDP25741.1"/>
    </source>
</evidence>
<evidence type="ECO:0000313" key="4">
    <source>
        <dbReference type="Proteomes" id="UP000001197"/>
    </source>
</evidence>
<dbReference type="AlphaFoldDB" id="A0A090CD32"/>
<dbReference type="InterPro" id="IPR009799">
    <property type="entry name" value="EthD_dom"/>
</dbReference>
<sequence length="130" mass="14702">MSSSSKPYTIIIFVTRKSDISPEQFKDHWENVHVPLLQSLAGPRFPLSHTRHYLARDSASPTYPLNMLVGNPENINFDGFAIINFASEEAFRDFVPIMSLPEVAEDEDIFTDRESLRAVVMGCRNETVGI</sequence>
<feature type="domain" description="EthD" evidence="2">
    <location>
        <begin position="17"/>
        <end position="113"/>
    </location>
</feature>
<dbReference type="Pfam" id="PF07110">
    <property type="entry name" value="EthD"/>
    <property type="match status" value="1"/>
</dbReference>
<reference evidence="3 4" key="1">
    <citation type="journal article" date="2008" name="Genome Biol.">
        <title>The genome sequence of the model ascomycete fungus Podospora anserina.</title>
        <authorList>
            <person name="Espagne E."/>
            <person name="Lespinet O."/>
            <person name="Malagnac F."/>
            <person name="Da Silva C."/>
            <person name="Jaillon O."/>
            <person name="Porcel B.M."/>
            <person name="Couloux A."/>
            <person name="Aury J.-M."/>
            <person name="Segurens B."/>
            <person name="Poulain J."/>
            <person name="Anthouard V."/>
            <person name="Grossetete S."/>
            <person name="Khalili H."/>
            <person name="Coppin E."/>
            <person name="Dequard-Chablat M."/>
            <person name="Picard M."/>
            <person name="Contamine V."/>
            <person name="Arnaise S."/>
            <person name="Bourdais A."/>
            <person name="Berteaux-Lecellier V."/>
            <person name="Gautheret D."/>
            <person name="de Vries R.P."/>
            <person name="Battaglia E."/>
            <person name="Coutinho P.M."/>
            <person name="Danchin E.G.J."/>
            <person name="Henrissat B."/>
            <person name="El Khoury R."/>
            <person name="Sainsard-Chanet A."/>
            <person name="Boivin A."/>
            <person name="Pinan-Lucarre B."/>
            <person name="Sellem C.H."/>
            <person name="Debuchy R."/>
            <person name="Wincker P."/>
            <person name="Weissenbach J."/>
            <person name="Silar P."/>
        </authorList>
    </citation>
    <scope>NUCLEOTIDE SEQUENCE [LARGE SCALE GENOMIC DNA]</scope>
    <source>
        <strain evidence="4">S / ATCC MYA-4624 / DSM 980 / FGSC 10383</strain>
    </source>
</reference>
<reference evidence="4" key="2">
    <citation type="journal article" date="2014" name="Genetics">
        <title>Maintaining two mating types: Structure of the mating type locus and its role in heterokaryosis in Podospora anserina.</title>
        <authorList>
            <person name="Grognet P."/>
            <person name="Bidard F."/>
            <person name="Kuchly C."/>
            <person name="Tong L.C.H."/>
            <person name="Coppin E."/>
            <person name="Benkhali J.A."/>
            <person name="Couloux A."/>
            <person name="Wincker P."/>
            <person name="Debuchy R."/>
            <person name="Silar P."/>
        </authorList>
    </citation>
    <scope>GENOME REANNOTATION</scope>
    <source>
        <strain evidence="4">S / ATCC MYA-4624 / DSM 980 / FGSC 10383</strain>
    </source>
</reference>
<comment type="similarity">
    <text evidence="1">Belongs to the tpcK family.</text>
</comment>
<organism evidence="3 4">
    <name type="scientific">Podospora anserina (strain S / ATCC MYA-4624 / DSM 980 / FGSC 10383)</name>
    <name type="common">Pleurage anserina</name>
    <dbReference type="NCBI Taxonomy" id="515849"/>
    <lineage>
        <taxon>Eukaryota</taxon>
        <taxon>Fungi</taxon>
        <taxon>Dikarya</taxon>
        <taxon>Ascomycota</taxon>
        <taxon>Pezizomycotina</taxon>
        <taxon>Sordariomycetes</taxon>
        <taxon>Sordariomycetidae</taxon>
        <taxon>Sordariales</taxon>
        <taxon>Podosporaceae</taxon>
        <taxon>Podospora</taxon>
        <taxon>Podospora anserina</taxon>
    </lineage>
</organism>
<keyword evidence="4" id="KW-1185">Reference proteome</keyword>